<evidence type="ECO:0000256" key="8">
    <source>
        <dbReference type="SAM" id="MobiDB-lite"/>
    </source>
</evidence>
<dbReference type="CDD" id="cd03257">
    <property type="entry name" value="ABC_NikE_OppD_transporters"/>
    <property type="match status" value="2"/>
</dbReference>
<evidence type="ECO:0000256" key="7">
    <source>
        <dbReference type="ARBA" id="ARBA00023136"/>
    </source>
</evidence>
<comment type="caution">
    <text evidence="10">The sequence shown here is derived from an EMBL/GenBank/DDBJ whole genome shotgun (WGS) entry which is preliminary data.</text>
</comment>
<evidence type="ECO:0000256" key="4">
    <source>
        <dbReference type="ARBA" id="ARBA00022475"/>
    </source>
</evidence>
<organism evidence="10 11">
    <name type="scientific">Mesorhizobium shonense</name>
    <dbReference type="NCBI Taxonomy" id="1209948"/>
    <lineage>
        <taxon>Bacteria</taxon>
        <taxon>Pseudomonadati</taxon>
        <taxon>Pseudomonadota</taxon>
        <taxon>Alphaproteobacteria</taxon>
        <taxon>Hyphomicrobiales</taxon>
        <taxon>Phyllobacteriaceae</taxon>
        <taxon>Mesorhizobium</taxon>
    </lineage>
</organism>
<dbReference type="Proteomes" id="UP001549036">
    <property type="component" value="Unassembled WGS sequence"/>
</dbReference>
<dbReference type="InterPro" id="IPR050388">
    <property type="entry name" value="ABC_Ni/Peptide_Import"/>
</dbReference>
<evidence type="ECO:0000259" key="9">
    <source>
        <dbReference type="PROSITE" id="PS50893"/>
    </source>
</evidence>
<dbReference type="SUPFAM" id="SSF52540">
    <property type="entry name" value="P-loop containing nucleoside triphosphate hydrolases"/>
    <property type="match status" value="2"/>
</dbReference>
<reference evidence="10 11" key="1">
    <citation type="submission" date="2024-06" db="EMBL/GenBank/DDBJ databases">
        <title>Genomic Encyclopedia of Type Strains, Phase IV (KMG-IV): sequencing the most valuable type-strain genomes for metagenomic binning, comparative biology and taxonomic classification.</title>
        <authorList>
            <person name="Goeker M."/>
        </authorList>
    </citation>
    <scope>NUCLEOTIDE SEQUENCE [LARGE SCALE GENOMIC DNA]</scope>
    <source>
        <strain evidence="10 11">DSM 29846</strain>
    </source>
</reference>
<evidence type="ECO:0000313" key="10">
    <source>
        <dbReference type="EMBL" id="MET3597927.1"/>
    </source>
</evidence>
<dbReference type="EMBL" id="JBEPLM010000034">
    <property type="protein sequence ID" value="MET3597927.1"/>
    <property type="molecule type" value="Genomic_DNA"/>
</dbReference>
<feature type="domain" description="ABC transporter" evidence="9">
    <location>
        <begin position="322"/>
        <end position="569"/>
    </location>
</feature>
<dbReference type="InterPro" id="IPR003439">
    <property type="entry name" value="ABC_transporter-like_ATP-bd"/>
</dbReference>
<evidence type="ECO:0000313" key="11">
    <source>
        <dbReference type="Proteomes" id="UP001549036"/>
    </source>
</evidence>
<evidence type="ECO:0000256" key="3">
    <source>
        <dbReference type="ARBA" id="ARBA00022448"/>
    </source>
</evidence>
<keyword evidence="3" id="KW-0813">Transport</keyword>
<sequence>MDQLLSGTGDLPDGARAERRWRRSERHLEPPSGSGARVMEKATAMPDLSIEGLTLALPALADRSHAVQDISLKIGAGETLCVVGESGSGKSMIAHSAMGLLPKAVKPVRGVIRLAGLDVLSLDEEAMEDLRGREIGMIFQEPMTSVNPVMRIQDQLLETFEAHNLLDKGARKARVIELLTEVGLPDPPRLAKAYPHERSGGQRQRVMIAMALALEPKLLIADEPTTGLDVTTQAQILTLVDNLREKRGTAVLFITHDMGAVAEIADRIAMLEKGVMVEEGEADQVLGAPRHPYTRKTRKLLAAVPSLTPAQLPPLPDEAAVLSVKGLWKVYRKRGFFGVAREVRAAAEVSFSLRRGETLGIVGESGSGKSTVGRCCLRLIEPDGGRIALGDLVLSELSASELRRQRKRIQMVFQDPFPSLSPRQTVACIISDGPVAHGVSRHTAFAKGRELLALVGLPEQAIDRYPHEFSGGQRQRVGIARALALEPDVLMADEAESALDVSLQAQILKLIKDIQSRLGLAILFVTHDLRVAAQICDRIVVMQRGKVVEAGETASIFAAPQHEFSRQLLAAVPGGRRFGNLPTRP</sequence>
<comment type="similarity">
    <text evidence="2">Belongs to the ABC transporter superfamily.</text>
</comment>
<evidence type="ECO:0000256" key="1">
    <source>
        <dbReference type="ARBA" id="ARBA00004417"/>
    </source>
</evidence>
<dbReference type="Gene3D" id="3.40.50.300">
    <property type="entry name" value="P-loop containing nucleotide triphosphate hydrolases"/>
    <property type="match status" value="2"/>
</dbReference>
<name>A0ABV2I4T2_9HYPH</name>
<dbReference type="InterPro" id="IPR013563">
    <property type="entry name" value="Oligopep_ABC_C"/>
</dbReference>
<dbReference type="PROSITE" id="PS50893">
    <property type="entry name" value="ABC_TRANSPORTER_2"/>
    <property type="match status" value="2"/>
</dbReference>
<dbReference type="GO" id="GO:0005524">
    <property type="term" value="F:ATP binding"/>
    <property type="evidence" value="ECO:0007669"/>
    <property type="project" value="UniProtKB-KW"/>
</dbReference>
<keyword evidence="5" id="KW-0547">Nucleotide-binding</keyword>
<dbReference type="InterPro" id="IPR003593">
    <property type="entry name" value="AAA+_ATPase"/>
</dbReference>
<dbReference type="PANTHER" id="PTHR43297:SF2">
    <property type="entry name" value="DIPEPTIDE TRANSPORT ATP-BINDING PROTEIN DPPD"/>
    <property type="match status" value="1"/>
</dbReference>
<dbReference type="PROSITE" id="PS00211">
    <property type="entry name" value="ABC_TRANSPORTER_1"/>
    <property type="match status" value="1"/>
</dbReference>
<evidence type="ECO:0000256" key="5">
    <source>
        <dbReference type="ARBA" id="ARBA00022741"/>
    </source>
</evidence>
<keyword evidence="11" id="KW-1185">Reference proteome</keyword>
<keyword evidence="4" id="KW-1003">Cell membrane</keyword>
<comment type="subcellular location">
    <subcellularLocation>
        <location evidence="1">Cell inner membrane</location>
        <topology evidence="1">Peripheral membrane protein</topology>
    </subcellularLocation>
</comment>
<dbReference type="Pfam" id="PF08352">
    <property type="entry name" value="oligo_HPY"/>
    <property type="match status" value="1"/>
</dbReference>
<feature type="domain" description="ABC transporter" evidence="9">
    <location>
        <begin position="48"/>
        <end position="298"/>
    </location>
</feature>
<keyword evidence="7" id="KW-0472">Membrane</keyword>
<dbReference type="NCBIfam" id="NF008453">
    <property type="entry name" value="PRK11308.1"/>
    <property type="match status" value="2"/>
</dbReference>
<gene>
    <name evidence="10" type="ORF">ABID26_007354</name>
</gene>
<dbReference type="Pfam" id="PF00005">
    <property type="entry name" value="ABC_tran"/>
    <property type="match status" value="2"/>
</dbReference>
<proteinExistence type="inferred from homology"/>
<feature type="region of interest" description="Disordered" evidence="8">
    <location>
        <begin position="1"/>
        <end position="36"/>
    </location>
</feature>
<dbReference type="NCBIfam" id="NF007739">
    <property type="entry name" value="PRK10419.1"/>
    <property type="match status" value="2"/>
</dbReference>
<keyword evidence="6 10" id="KW-0067">ATP-binding</keyword>
<dbReference type="InterPro" id="IPR027417">
    <property type="entry name" value="P-loop_NTPase"/>
</dbReference>
<accession>A0ABV2I4T2</accession>
<protein>
    <submittedName>
        <fullName evidence="10">Peptide/nickel transport system ATP-binding protein</fullName>
    </submittedName>
</protein>
<dbReference type="PANTHER" id="PTHR43297">
    <property type="entry name" value="OLIGOPEPTIDE TRANSPORT ATP-BINDING PROTEIN APPD"/>
    <property type="match status" value="1"/>
</dbReference>
<dbReference type="InterPro" id="IPR017871">
    <property type="entry name" value="ABC_transporter-like_CS"/>
</dbReference>
<dbReference type="SMART" id="SM00382">
    <property type="entry name" value="AAA"/>
    <property type="match status" value="2"/>
</dbReference>
<evidence type="ECO:0000256" key="2">
    <source>
        <dbReference type="ARBA" id="ARBA00005417"/>
    </source>
</evidence>
<evidence type="ECO:0000256" key="6">
    <source>
        <dbReference type="ARBA" id="ARBA00022840"/>
    </source>
</evidence>